<name>A0A9N9H1U2_9GLOM</name>
<dbReference type="SUPFAM" id="SSF57903">
    <property type="entry name" value="FYVE/PHD zinc finger"/>
    <property type="match status" value="2"/>
</dbReference>
<dbReference type="OrthoDB" id="20839at2759"/>
<keyword evidence="9" id="KW-1185">Reference proteome</keyword>
<feature type="compositionally biased region" description="Basic and acidic residues" evidence="5">
    <location>
        <begin position="546"/>
        <end position="568"/>
    </location>
</feature>
<dbReference type="SMART" id="SM00249">
    <property type="entry name" value="PHD"/>
    <property type="match status" value="3"/>
</dbReference>
<dbReference type="Gene3D" id="3.30.40.10">
    <property type="entry name" value="Zinc/RING finger domain, C3HC4 (zinc finger)"/>
    <property type="match status" value="2"/>
</dbReference>
<dbReference type="Pfam" id="PF00628">
    <property type="entry name" value="PHD"/>
    <property type="match status" value="1"/>
</dbReference>
<feature type="compositionally biased region" description="Basic residues" evidence="5">
    <location>
        <begin position="627"/>
        <end position="636"/>
    </location>
</feature>
<feature type="compositionally biased region" description="Polar residues" evidence="5">
    <location>
        <begin position="572"/>
        <end position="582"/>
    </location>
</feature>
<dbReference type="PROSITE" id="PS51805">
    <property type="entry name" value="EPHD"/>
    <property type="match status" value="1"/>
</dbReference>
<feature type="compositionally biased region" description="Basic residues" evidence="5">
    <location>
        <begin position="457"/>
        <end position="474"/>
    </location>
</feature>
<evidence type="ECO:0000313" key="8">
    <source>
        <dbReference type="EMBL" id="CAG8651689.1"/>
    </source>
</evidence>
<dbReference type="GO" id="GO:0006357">
    <property type="term" value="P:regulation of transcription by RNA polymerase II"/>
    <property type="evidence" value="ECO:0007669"/>
    <property type="project" value="TreeGrafter"/>
</dbReference>
<keyword evidence="1" id="KW-0479">Metal-binding</keyword>
<feature type="compositionally biased region" description="Acidic residues" evidence="5">
    <location>
        <begin position="43"/>
        <end position="52"/>
    </location>
</feature>
<dbReference type="PANTHER" id="PTHR13793:SF150">
    <property type="entry name" value="PHD FINGER PROTEIN 14"/>
    <property type="match status" value="1"/>
</dbReference>
<keyword evidence="2 4" id="KW-0863">Zinc-finger</keyword>
<feature type="domain" description="PHD-type" evidence="6">
    <location>
        <begin position="1266"/>
        <end position="1345"/>
    </location>
</feature>
<dbReference type="PROSITE" id="PS01359">
    <property type="entry name" value="ZF_PHD_1"/>
    <property type="match status" value="1"/>
</dbReference>
<feature type="compositionally biased region" description="Polar residues" evidence="5">
    <location>
        <begin position="597"/>
        <end position="607"/>
    </location>
</feature>
<dbReference type="PANTHER" id="PTHR13793">
    <property type="entry name" value="PHD FINGER PROTEINS"/>
    <property type="match status" value="1"/>
</dbReference>
<feature type="compositionally biased region" description="Basic residues" evidence="5">
    <location>
        <begin position="498"/>
        <end position="513"/>
    </location>
</feature>
<dbReference type="Proteomes" id="UP000789570">
    <property type="component" value="Unassembled WGS sequence"/>
</dbReference>
<proteinExistence type="predicted"/>
<protein>
    <submittedName>
        <fullName evidence="8">13097_t:CDS:1</fullName>
    </submittedName>
</protein>
<dbReference type="CDD" id="cd15571">
    <property type="entry name" value="ePHD"/>
    <property type="match status" value="1"/>
</dbReference>
<feature type="compositionally biased region" description="Polar residues" evidence="5">
    <location>
        <begin position="614"/>
        <end position="626"/>
    </location>
</feature>
<feature type="region of interest" description="Disordered" evidence="5">
    <location>
        <begin position="33"/>
        <end position="76"/>
    </location>
</feature>
<evidence type="ECO:0000256" key="1">
    <source>
        <dbReference type="ARBA" id="ARBA00022723"/>
    </source>
</evidence>
<feature type="compositionally biased region" description="Low complexity" evidence="5">
    <location>
        <begin position="1119"/>
        <end position="1164"/>
    </location>
</feature>
<feature type="compositionally biased region" description="Polar residues" evidence="5">
    <location>
        <begin position="1190"/>
        <end position="1227"/>
    </location>
</feature>
<dbReference type="Pfam" id="PF13832">
    <property type="entry name" value="zf-HC5HC2H_2"/>
    <property type="match status" value="1"/>
</dbReference>
<accession>A0A9N9H1U2</accession>
<feature type="compositionally biased region" description="Basic residues" evidence="5">
    <location>
        <begin position="1229"/>
        <end position="1250"/>
    </location>
</feature>
<dbReference type="InterPro" id="IPR019786">
    <property type="entry name" value="Zinc_finger_PHD-type_CS"/>
</dbReference>
<evidence type="ECO:0000256" key="2">
    <source>
        <dbReference type="ARBA" id="ARBA00022771"/>
    </source>
</evidence>
<feature type="region of interest" description="Disordered" evidence="5">
    <location>
        <begin position="1119"/>
        <end position="1251"/>
    </location>
</feature>
<evidence type="ECO:0000259" key="7">
    <source>
        <dbReference type="PROSITE" id="PS51805"/>
    </source>
</evidence>
<comment type="caution">
    <text evidence="8">The sequence shown here is derived from an EMBL/GenBank/DDBJ whole genome shotgun (WGS) entry which is preliminary data.</text>
</comment>
<feature type="compositionally biased region" description="Basic and acidic residues" evidence="5">
    <location>
        <begin position="475"/>
        <end position="497"/>
    </location>
</feature>
<evidence type="ECO:0000256" key="5">
    <source>
        <dbReference type="SAM" id="MobiDB-lite"/>
    </source>
</evidence>
<dbReference type="InterPro" id="IPR001965">
    <property type="entry name" value="Znf_PHD"/>
</dbReference>
<evidence type="ECO:0000313" key="9">
    <source>
        <dbReference type="Proteomes" id="UP000789570"/>
    </source>
</evidence>
<feature type="region of interest" description="Disordered" evidence="5">
    <location>
        <begin position="449"/>
        <end position="732"/>
    </location>
</feature>
<feature type="domain" description="PHD-type" evidence="7">
    <location>
        <begin position="137"/>
        <end position="255"/>
    </location>
</feature>
<evidence type="ECO:0000256" key="4">
    <source>
        <dbReference type="PROSITE-ProRule" id="PRU00146"/>
    </source>
</evidence>
<feature type="compositionally biased region" description="Basic and acidic residues" evidence="5">
    <location>
        <begin position="514"/>
        <end position="530"/>
    </location>
</feature>
<organism evidence="8 9">
    <name type="scientific">Funneliformis caledonium</name>
    <dbReference type="NCBI Taxonomy" id="1117310"/>
    <lineage>
        <taxon>Eukaryota</taxon>
        <taxon>Fungi</taxon>
        <taxon>Fungi incertae sedis</taxon>
        <taxon>Mucoromycota</taxon>
        <taxon>Glomeromycotina</taxon>
        <taxon>Glomeromycetes</taxon>
        <taxon>Glomerales</taxon>
        <taxon>Glomeraceae</taxon>
        <taxon>Funneliformis</taxon>
    </lineage>
</organism>
<dbReference type="InterPro" id="IPR019787">
    <property type="entry name" value="Znf_PHD-finger"/>
</dbReference>
<evidence type="ECO:0000256" key="3">
    <source>
        <dbReference type="ARBA" id="ARBA00022833"/>
    </source>
</evidence>
<dbReference type="PROSITE" id="PS50016">
    <property type="entry name" value="ZF_PHD_2"/>
    <property type="match status" value="1"/>
</dbReference>
<feature type="compositionally biased region" description="Polar residues" evidence="5">
    <location>
        <begin position="1172"/>
        <end position="1182"/>
    </location>
</feature>
<reference evidence="8" key="1">
    <citation type="submission" date="2021-06" db="EMBL/GenBank/DDBJ databases">
        <authorList>
            <person name="Kallberg Y."/>
            <person name="Tangrot J."/>
            <person name="Rosling A."/>
        </authorList>
    </citation>
    <scope>NUCLEOTIDE SEQUENCE</scope>
    <source>
        <strain evidence="8">UK204</strain>
    </source>
</reference>
<dbReference type="InterPro" id="IPR013083">
    <property type="entry name" value="Znf_RING/FYVE/PHD"/>
</dbReference>
<dbReference type="EMBL" id="CAJVPQ010004454">
    <property type="protein sequence ID" value="CAG8651689.1"/>
    <property type="molecule type" value="Genomic_DNA"/>
</dbReference>
<dbReference type="GO" id="GO:0008270">
    <property type="term" value="F:zinc ion binding"/>
    <property type="evidence" value="ECO:0007669"/>
    <property type="project" value="UniProtKB-KW"/>
</dbReference>
<dbReference type="InterPro" id="IPR034732">
    <property type="entry name" value="EPHD"/>
</dbReference>
<sequence>MATLRKRRAARKVTNTDYEYEIGTLSEQEINVSSQNTVVSEQNDSDFSEEGDSNQNEVAVVQEGEQSCSEENEPDQSPRAKWLRKWKRSDPGLCCVCIDEDATKENVLVYCDGKECDVVVHQDPWYCDRCIAMPSEAVHCVLCPNDNGAFRKVRASCDPNDPLVWIHILCAFWMPGMHIGSALDLRDIQVVNVDPKNWGKKCNVCNSDEGASIHCDAGQCKNWIHATCAVSFGLTEYLEEQDISDPYFIYCRLHGSGDQPRKSKVERWIRKRDMFLEDESSRRWKERSSQFQDGEPGGNIREIFEDTYAEYTSQREKRITDIRRRFVRLSSKYSALLETKEKTINNAIDFRVKIPIAKAEQNALKNYFDKASKAVISLVPQMRNVNVETSDEAMKIENLMETMTSIAKIRWTTEARTTAKTIKVSQLNTHEVRSLNIKSVVKALAKAAKEEKERARQKGRRGGFKGRGRPKAPIKVKEKAAGQKETPEGDEGGEQRSPKRTTRSRVANVKRKSKQIEDESGNQKDTESAEKTNAPKKLSKPRLKFIRRDDKLAAEIAKRGPKRKREEVGTFEDTTQNPTNINPEDHTELSKKKRVQENLSTNSQSTDMVEVQAGQVNTESSTVSSKRNTRQGKRKRTSDVPFENTVEGDEQIQSNNSDQVKADEVTEPIPVKRQYKRSRKPANKEKSEKTSKSTYNDQEVSSPAQDEQTSETVQDSPSTTSNETMSTCKPNEPVLVTRVEPKMVFKRRRRRKVAPASPKPKPKLRPIAPKDGFPVVLNIGKHKSPDSEDIEYTTNDVIESTPTSCESFSISTITPEFITQHDSINIINEDISFNKRSGGLLGISNLLNPVDDSPSSTSTIFDTYAHTYFYEATKNYNDSNDCLYQKSIPSNNVVSAQSIGYGSTTDTSADTPPLQQSYFMADLSPNQMTFGVPSTKHASISESRSNTFTNSYADQGELNTPFSNPFIVRTTNYTPFVPTNQTDTSTFTNSYVPMNQNDSIPTFTSSYEGTSTFNNVTSNVQTPAGNTSNINGLDALVTAAEFVERIPGSSELTPFQIDDDDDEIQDEATEETLQDQSQIHDAHDDSFYNESCTSGLVTPYQSESADFLNFSDQNTRASNMSSARTSLSTSSTTSTSSIMSTSSITSTSTNNIVQVDNETSVSSEETSEDNDAQNVETVAVQSQDEDSKEGSVTSTQETQDMANTPDTADTAETANCEEQLTPGQYTGTKLRRKRGPVTGTRKKAGRKPKVKAVEEEIIQPRTPIPQPNCTVCQLVIPPANDQPSATYITPNRARESMLHKGRDKVNRMVRCGYCSNWYHLACMVPPRRTMPTGGYIWRCADCDHPSGANSTGDEPSGHSTPARNF</sequence>
<feature type="region of interest" description="Disordered" evidence="5">
    <location>
        <begin position="746"/>
        <end position="771"/>
    </location>
</feature>
<dbReference type="InterPro" id="IPR050701">
    <property type="entry name" value="Histone_Mod_Regulator"/>
</dbReference>
<keyword evidence="3" id="KW-0862">Zinc</keyword>
<feature type="compositionally biased region" description="Basic and acidic residues" evidence="5">
    <location>
        <begin position="682"/>
        <end position="691"/>
    </location>
</feature>
<feature type="compositionally biased region" description="Polar residues" evidence="5">
    <location>
        <begin position="695"/>
        <end position="729"/>
    </location>
</feature>
<gene>
    <name evidence="8" type="ORF">FCALED_LOCUS11099</name>
</gene>
<dbReference type="InterPro" id="IPR011011">
    <property type="entry name" value="Znf_FYVE_PHD"/>
</dbReference>
<feature type="compositionally biased region" description="Polar residues" evidence="5">
    <location>
        <begin position="33"/>
        <end position="42"/>
    </location>
</feature>
<evidence type="ECO:0000259" key="6">
    <source>
        <dbReference type="PROSITE" id="PS50016"/>
    </source>
</evidence>